<dbReference type="Gene3D" id="1.10.10.60">
    <property type="entry name" value="Homeodomain-like"/>
    <property type="match status" value="2"/>
</dbReference>
<evidence type="ECO:0000313" key="6">
    <source>
        <dbReference type="Proteomes" id="UP000469523"/>
    </source>
</evidence>
<dbReference type="Pfam" id="PF12833">
    <property type="entry name" value="HTH_18"/>
    <property type="match status" value="1"/>
</dbReference>
<dbReference type="GO" id="GO:0003700">
    <property type="term" value="F:DNA-binding transcription factor activity"/>
    <property type="evidence" value="ECO:0007669"/>
    <property type="project" value="InterPro"/>
</dbReference>
<dbReference type="PROSITE" id="PS00041">
    <property type="entry name" value="HTH_ARAC_FAMILY_1"/>
    <property type="match status" value="1"/>
</dbReference>
<dbReference type="PANTHER" id="PTHR43280">
    <property type="entry name" value="ARAC-FAMILY TRANSCRIPTIONAL REGULATOR"/>
    <property type="match status" value="1"/>
</dbReference>
<dbReference type="InterPro" id="IPR018060">
    <property type="entry name" value="HTH_AraC"/>
</dbReference>
<gene>
    <name evidence="5" type="ORF">FYJ83_15060</name>
</gene>
<name>A0A6N7Y415_9FIRM</name>
<protein>
    <submittedName>
        <fullName evidence="5">Helix-turn-helix transcriptional regulator</fullName>
    </submittedName>
</protein>
<dbReference type="InterPro" id="IPR037923">
    <property type="entry name" value="HTH-like"/>
</dbReference>
<dbReference type="EMBL" id="VUNQ01000043">
    <property type="protein sequence ID" value="MSU02780.1"/>
    <property type="molecule type" value="Genomic_DNA"/>
</dbReference>
<dbReference type="AlphaFoldDB" id="A0A6N7Y415"/>
<sequence length="276" mass="31974">MEIDLNKLVTHFANNHFKVQTVSHYKISPGSKGFEKSAPLPGFIFPIHGRAKYSFNGTPYITEVGSIVHGGANMDLGKQVIDNSNWEFIIVLYDINYLNKSGLNLHNIHFKLDIGGNPKLTSLLWRLKDISEKEHEIARFQRENIFRSILEEIFISVQNRQNKGIEALFRQVSSYIHNHYMDNITVKELAEKNEVNENQLFYAFNKYAGMGTGEYIKQYRLNCAKELLINSENTICRIAESVGYMDPLYFSRIFKRNFGIAPSIYRDKFRNNPYSI</sequence>
<evidence type="ECO:0000256" key="2">
    <source>
        <dbReference type="ARBA" id="ARBA00023125"/>
    </source>
</evidence>
<dbReference type="GO" id="GO:0043565">
    <property type="term" value="F:sequence-specific DNA binding"/>
    <property type="evidence" value="ECO:0007669"/>
    <property type="project" value="InterPro"/>
</dbReference>
<proteinExistence type="predicted"/>
<dbReference type="SUPFAM" id="SSF46689">
    <property type="entry name" value="Homeodomain-like"/>
    <property type="match status" value="2"/>
</dbReference>
<dbReference type="InterPro" id="IPR020449">
    <property type="entry name" value="Tscrpt_reg_AraC-type_HTH"/>
</dbReference>
<dbReference type="InterPro" id="IPR009057">
    <property type="entry name" value="Homeodomain-like_sf"/>
</dbReference>
<keyword evidence="6" id="KW-1185">Reference proteome</keyword>
<evidence type="ECO:0000259" key="4">
    <source>
        <dbReference type="PROSITE" id="PS01124"/>
    </source>
</evidence>
<organism evidence="5 6">
    <name type="scientific">Tissierella pigra</name>
    <dbReference type="NCBI Taxonomy" id="2607614"/>
    <lineage>
        <taxon>Bacteria</taxon>
        <taxon>Bacillati</taxon>
        <taxon>Bacillota</taxon>
        <taxon>Tissierellia</taxon>
        <taxon>Tissierellales</taxon>
        <taxon>Tissierellaceae</taxon>
        <taxon>Tissierella</taxon>
    </lineage>
</organism>
<comment type="caution">
    <text evidence="5">The sequence shown here is derived from an EMBL/GenBank/DDBJ whole genome shotgun (WGS) entry which is preliminary data.</text>
</comment>
<accession>A0A6N7Y415</accession>
<dbReference type="PANTHER" id="PTHR43280:SF29">
    <property type="entry name" value="ARAC-FAMILY TRANSCRIPTIONAL REGULATOR"/>
    <property type="match status" value="1"/>
</dbReference>
<keyword evidence="1" id="KW-0805">Transcription regulation</keyword>
<reference evidence="5 6" key="1">
    <citation type="submission" date="2019-09" db="EMBL/GenBank/DDBJ databases">
        <title>In-depth cultivation of the pig gut microbiome towards novel bacterial diversity and tailored functional studies.</title>
        <authorList>
            <person name="Wylensek D."/>
            <person name="Hitch T.C.A."/>
            <person name="Clavel T."/>
        </authorList>
    </citation>
    <scope>NUCLEOTIDE SEQUENCE [LARGE SCALE GENOMIC DNA]</scope>
    <source>
        <strain evidence="5 6">WCA3-693-APC-4?</strain>
    </source>
</reference>
<dbReference type="SUPFAM" id="SSF51215">
    <property type="entry name" value="Regulatory protein AraC"/>
    <property type="match status" value="1"/>
</dbReference>
<dbReference type="InterPro" id="IPR018062">
    <property type="entry name" value="HTH_AraC-typ_CS"/>
</dbReference>
<keyword evidence="3" id="KW-0804">Transcription</keyword>
<keyword evidence="2" id="KW-0238">DNA-binding</keyword>
<dbReference type="SMART" id="SM00342">
    <property type="entry name" value="HTH_ARAC"/>
    <property type="match status" value="1"/>
</dbReference>
<dbReference type="PROSITE" id="PS01124">
    <property type="entry name" value="HTH_ARAC_FAMILY_2"/>
    <property type="match status" value="1"/>
</dbReference>
<dbReference type="Proteomes" id="UP000469523">
    <property type="component" value="Unassembled WGS sequence"/>
</dbReference>
<dbReference type="PRINTS" id="PR00032">
    <property type="entry name" value="HTHARAC"/>
</dbReference>
<feature type="domain" description="HTH araC/xylS-type" evidence="4">
    <location>
        <begin position="170"/>
        <end position="268"/>
    </location>
</feature>
<dbReference type="RefSeq" id="WP_154441925.1">
    <property type="nucleotide sequence ID" value="NZ_VUNQ01000043.1"/>
</dbReference>
<evidence type="ECO:0000256" key="3">
    <source>
        <dbReference type="ARBA" id="ARBA00023163"/>
    </source>
</evidence>
<evidence type="ECO:0000256" key="1">
    <source>
        <dbReference type="ARBA" id="ARBA00023015"/>
    </source>
</evidence>
<evidence type="ECO:0000313" key="5">
    <source>
        <dbReference type="EMBL" id="MSU02780.1"/>
    </source>
</evidence>